<dbReference type="Proteomes" id="UP000326202">
    <property type="component" value="Chromosome"/>
</dbReference>
<gene>
    <name evidence="2" type="ORF">FRZ44_16920</name>
</gene>
<evidence type="ECO:0000256" key="1">
    <source>
        <dbReference type="SAM" id="Phobius"/>
    </source>
</evidence>
<dbReference type="KEGG" id="htq:FRZ44_16920"/>
<dbReference type="OrthoDB" id="9807249at2"/>
<name>A0A5J6MG59_9PROT</name>
<keyword evidence="1" id="KW-0472">Membrane</keyword>
<proteinExistence type="predicted"/>
<evidence type="ECO:0000313" key="2">
    <source>
        <dbReference type="EMBL" id="QEX16399.1"/>
    </source>
</evidence>
<keyword evidence="3" id="KW-1185">Reference proteome</keyword>
<protein>
    <submittedName>
        <fullName evidence="2">Uncharacterized protein</fullName>
    </submittedName>
</protein>
<dbReference type="EMBL" id="CP042906">
    <property type="protein sequence ID" value="QEX16399.1"/>
    <property type="molecule type" value="Genomic_DNA"/>
</dbReference>
<organism evidence="2 3">
    <name type="scientific">Hypericibacter terrae</name>
    <dbReference type="NCBI Taxonomy" id="2602015"/>
    <lineage>
        <taxon>Bacteria</taxon>
        <taxon>Pseudomonadati</taxon>
        <taxon>Pseudomonadota</taxon>
        <taxon>Alphaproteobacteria</taxon>
        <taxon>Rhodospirillales</taxon>
        <taxon>Dongiaceae</taxon>
        <taxon>Hypericibacter</taxon>
    </lineage>
</organism>
<keyword evidence="1" id="KW-1133">Transmembrane helix</keyword>
<dbReference type="AlphaFoldDB" id="A0A5J6MG59"/>
<keyword evidence="1" id="KW-0812">Transmembrane</keyword>
<evidence type="ECO:0000313" key="3">
    <source>
        <dbReference type="Proteomes" id="UP000326202"/>
    </source>
</evidence>
<accession>A0A5J6MG59</accession>
<feature type="transmembrane region" description="Helical" evidence="1">
    <location>
        <begin position="44"/>
        <end position="62"/>
    </location>
</feature>
<sequence length="64" mass="7229">MQTAEKPGWRRWLKRGPLENFACCLIAAGVIMLMQPVALVLFTYSFSVILVGTLMFVIVSHFPE</sequence>
<reference evidence="2 3" key="1">
    <citation type="submission" date="2019-08" db="EMBL/GenBank/DDBJ databases">
        <title>Hyperibacter terrae gen. nov., sp. nov. and Hyperibacter viscosus sp. nov., two new members in the family Rhodospirillaceae isolated from the rhizosphere of Hypericum perforatum.</title>
        <authorList>
            <person name="Noviana Z."/>
        </authorList>
    </citation>
    <scope>NUCLEOTIDE SEQUENCE [LARGE SCALE GENOMIC DNA]</scope>
    <source>
        <strain evidence="2 3">R5913</strain>
    </source>
</reference>